<dbReference type="Pfam" id="PF12728">
    <property type="entry name" value="HTH_17"/>
    <property type="match status" value="1"/>
</dbReference>
<sequence length="64" mass="7440">MPDATEQQTQWMTIREVQGVLRVSERTVRSMLADGRLRGFRLAGSNRVRVRREDVDAVFIDHAR</sequence>
<accession>A0ABU0GG13</accession>
<evidence type="ECO:0000313" key="2">
    <source>
        <dbReference type="EMBL" id="MDQ0424295.1"/>
    </source>
</evidence>
<dbReference type="InterPro" id="IPR010093">
    <property type="entry name" value="SinI_DNA-bd"/>
</dbReference>
<keyword evidence="3" id="KW-1185">Reference proteome</keyword>
<dbReference type="Proteomes" id="UP001240250">
    <property type="component" value="Unassembled WGS sequence"/>
</dbReference>
<dbReference type="InterPro" id="IPR009061">
    <property type="entry name" value="DNA-bd_dom_put_sf"/>
</dbReference>
<evidence type="ECO:0000313" key="3">
    <source>
        <dbReference type="Proteomes" id="UP001240250"/>
    </source>
</evidence>
<organism evidence="2 3">
    <name type="scientific">Cellulomonas iranensis</name>
    <dbReference type="NCBI Taxonomy" id="76862"/>
    <lineage>
        <taxon>Bacteria</taxon>
        <taxon>Bacillati</taxon>
        <taxon>Actinomycetota</taxon>
        <taxon>Actinomycetes</taxon>
        <taxon>Micrococcales</taxon>
        <taxon>Cellulomonadaceae</taxon>
        <taxon>Cellulomonas</taxon>
    </lineage>
</organism>
<dbReference type="InterPro" id="IPR041657">
    <property type="entry name" value="HTH_17"/>
</dbReference>
<dbReference type="SUPFAM" id="SSF46955">
    <property type="entry name" value="Putative DNA-binding domain"/>
    <property type="match status" value="1"/>
</dbReference>
<dbReference type="NCBIfam" id="TIGR01764">
    <property type="entry name" value="excise"/>
    <property type="match status" value="1"/>
</dbReference>
<feature type="domain" description="Helix-turn-helix" evidence="1">
    <location>
        <begin position="11"/>
        <end position="57"/>
    </location>
</feature>
<dbReference type="EMBL" id="JAUSVM010000001">
    <property type="protein sequence ID" value="MDQ0424295.1"/>
    <property type="molecule type" value="Genomic_DNA"/>
</dbReference>
<reference evidence="2 3" key="1">
    <citation type="submission" date="2023-07" db="EMBL/GenBank/DDBJ databases">
        <title>Sequencing the genomes of 1000 actinobacteria strains.</title>
        <authorList>
            <person name="Klenk H.-P."/>
        </authorList>
    </citation>
    <scope>NUCLEOTIDE SEQUENCE [LARGE SCALE GENOMIC DNA]</scope>
    <source>
        <strain evidence="2 3">DSM 14785</strain>
    </source>
</reference>
<gene>
    <name evidence="2" type="ORF">JO380_000676</name>
</gene>
<protein>
    <submittedName>
        <fullName evidence="2">Excisionase family DNA binding protein</fullName>
    </submittedName>
</protein>
<evidence type="ECO:0000259" key="1">
    <source>
        <dbReference type="Pfam" id="PF12728"/>
    </source>
</evidence>
<name>A0ABU0GG13_9CELL</name>
<comment type="caution">
    <text evidence="2">The sequence shown here is derived from an EMBL/GenBank/DDBJ whole genome shotgun (WGS) entry which is preliminary data.</text>
</comment>
<proteinExistence type="predicted"/>
<dbReference type="RefSeq" id="WP_070318817.1">
    <property type="nucleotide sequence ID" value="NZ_JAUSVM010000001.1"/>
</dbReference>